<dbReference type="Gene3D" id="1.10.150.240">
    <property type="entry name" value="Putative phosphatase, domain 2"/>
    <property type="match status" value="1"/>
</dbReference>
<dbReference type="AlphaFoldDB" id="A0A831ES65"/>
<comment type="caution">
    <text evidence="2">The sequence shown here is derived from an EMBL/GenBank/DDBJ whole genome shotgun (WGS) entry which is preliminary data.</text>
</comment>
<dbReference type="Proteomes" id="UP000013111">
    <property type="component" value="Unassembled WGS sequence"/>
</dbReference>
<dbReference type="SUPFAM" id="SSF56784">
    <property type="entry name" value="HAD-like"/>
    <property type="match status" value="1"/>
</dbReference>
<evidence type="ECO:0000256" key="1">
    <source>
        <dbReference type="ARBA" id="ARBA00022723"/>
    </source>
</evidence>
<dbReference type="GO" id="GO:0008967">
    <property type="term" value="F:phosphoglycolate phosphatase activity"/>
    <property type="evidence" value="ECO:0007669"/>
    <property type="project" value="UniProtKB-EC"/>
</dbReference>
<dbReference type="InterPro" id="IPR006439">
    <property type="entry name" value="HAD-SF_hydro_IA"/>
</dbReference>
<dbReference type="PANTHER" id="PTHR18901:SF38">
    <property type="entry name" value="PSEUDOURIDINE-5'-PHOSPHATASE"/>
    <property type="match status" value="1"/>
</dbReference>
<dbReference type="EC" id="3.1.3.18" evidence="2"/>
<dbReference type="InterPro" id="IPR023214">
    <property type="entry name" value="HAD_sf"/>
</dbReference>
<evidence type="ECO:0000313" key="3">
    <source>
        <dbReference type="Proteomes" id="UP000013111"/>
    </source>
</evidence>
<dbReference type="GO" id="GO:0046872">
    <property type="term" value="F:metal ion binding"/>
    <property type="evidence" value="ECO:0007669"/>
    <property type="project" value="UniProtKB-KW"/>
</dbReference>
<gene>
    <name evidence="2" type="ORF">BN437_3208</name>
</gene>
<dbReference type="InterPro" id="IPR036412">
    <property type="entry name" value="HAD-like_sf"/>
</dbReference>
<reference evidence="2 3" key="2">
    <citation type="submission" date="2013-04" db="EMBL/GenBank/DDBJ databases">
        <title>Comparative genomics of 12 strains of Erwinia amylovora identifies a pan-genome with a large conserved core and provides insights into host specificity.</title>
        <authorList>
            <person name="Mann R.A."/>
            <person name="Smits T.H.M."/>
            <person name="Buehlmann A."/>
            <person name="Blom J."/>
            <person name="Goesmann A."/>
            <person name="Frey J.E."/>
            <person name="Plummer K.M."/>
            <person name="Beer S.V."/>
            <person name="Luck J."/>
            <person name="Duffy B."/>
            <person name="Rodoni B."/>
        </authorList>
    </citation>
    <scope>NUCLEOTIDE SEQUENCE [LARGE SCALE GENOMIC DNA]</scope>
    <source>
        <strain evidence="3">CFBP 1232</strain>
    </source>
</reference>
<dbReference type="GeneID" id="97607234"/>
<dbReference type="SFLD" id="SFLDG01129">
    <property type="entry name" value="C1.5:_HAD__Beta-PGM__Phosphata"/>
    <property type="match status" value="1"/>
</dbReference>
<dbReference type="EMBL" id="CAPB01000039">
    <property type="protein sequence ID" value="CCO95113.1"/>
    <property type="molecule type" value="Genomic_DNA"/>
</dbReference>
<dbReference type="PANTHER" id="PTHR18901">
    <property type="entry name" value="2-DEOXYGLUCOSE-6-PHOSPHATE PHOSPHATASE 2"/>
    <property type="match status" value="1"/>
</dbReference>
<name>A0A831ES65_ERWAM</name>
<keyword evidence="2" id="KW-0378">Hydrolase</keyword>
<protein>
    <submittedName>
        <fullName evidence="2">Phosphoglycolate phosphatase 1</fullName>
        <ecNumber evidence="2">3.1.3.18</ecNumber>
    </submittedName>
</protein>
<dbReference type="Pfam" id="PF13419">
    <property type="entry name" value="HAD_2"/>
    <property type="match status" value="1"/>
</dbReference>
<dbReference type="RefSeq" id="WP_004160022.1">
    <property type="nucleotide sequence ID" value="NZ_BAYW01000023.1"/>
</dbReference>
<dbReference type="InterPro" id="IPR023198">
    <property type="entry name" value="PGP-like_dom2"/>
</dbReference>
<reference evidence="2 3" key="1">
    <citation type="submission" date="2012-11" db="EMBL/GenBank/DDBJ databases">
        <authorList>
            <person name="Linke B."/>
        </authorList>
    </citation>
    <scope>NUCLEOTIDE SEQUENCE [LARGE SCALE GENOMIC DNA]</scope>
    <source>
        <strain evidence="3">CFBP 1232</strain>
    </source>
</reference>
<organism evidence="2 3">
    <name type="scientific">Erwinia amylovora NBRC 12687 = CFBP 1232</name>
    <dbReference type="NCBI Taxonomy" id="1219359"/>
    <lineage>
        <taxon>Bacteria</taxon>
        <taxon>Pseudomonadati</taxon>
        <taxon>Pseudomonadota</taxon>
        <taxon>Gammaproteobacteria</taxon>
        <taxon>Enterobacterales</taxon>
        <taxon>Erwiniaceae</taxon>
        <taxon>Erwinia</taxon>
    </lineage>
</organism>
<evidence type="ECO:0000313" key="2">
    <source>
        <dbReference type="EMBL" id="CCO95113.1"/>
    </source>
</evidence>
<dbReference type="NCBIfam" id="TIGR01509">
    <property type="entry name" value="HAD-SF-IA-v3"/>
    <property type="match status" value="1"/>
</dbReference>
<dbReference type="InterPro" id="IPR041492">
    <property type="entry name" value="HAD_2"/>
</dbReference>
<keyword evidence="1" id="KW-0479">Metal-binding</keyword>
<dbReference type="Gene3D" id="3.40.50.1000">
    <property type="entry name" value="HAD superfamily/HAD-like"/>
    <property type="match status" value="1"/>
</dbReference>
<accession>A0A831ES65</accession>
<dbReference type="SFLD" id="SFLDS00003">
    <property type="entry name" value="Haloacid_Dehalogenase"/>
    <property type="match status" value="1"/>
</dbReference>
<sequence length="213" mass="23421">MNITSLTVIFDIDGVIVDSEKLHYEVLQAWVPGQIQHYTPQQLIGLSLEETLSFIGIAACSHPDIIARVVDTYKDLLTPQALRPGVRDLIHRLHRQGIAFGFVSTAPRHICLANLALLQLDAPVQLIGGDDIARTKPFPDPYLEMLSRLNADAKKTVVIEDTDLGIAAAHQAGIAQIYAWPHALSDQQQYLQASAVIASLQDIAEFSQLNLIQ</sequence>
<proteinExistence type="predicted"/>